<feature type="transmembrane region" description="Helical" evidence="11">
    <location>
        <begin position="29"/>
        <end position="49"/>
    </location>
</feature>
<keyword evidence="7" id="KW-0249">Electron transport</keyword>
<keyword evidence="3" id="KW-0813">Transport</keyword>
<gene>
    <name evidence="14" type="ORF">SAY86_004690</name>
</gene>
<keyword evidence="4" id="KW-0349">Heme</keyword>
<comment type="subcellular location">
    <subcellularLocation>
        <location evidence="2">Membrane</location>
        <topology evidence="2">Multi-pass membrane protein</topology>
    </subcellularLocation>
</comment>
<comment type="cofactor">
    <cofactor evidence="1">
        <name>heme b</name>
        <dbReference type="ChEBI" id="CHEBI:60344"/>
    </cofactor>
</comment>
<keyword evidence="6" id="KW-0479">Metal-binding</keyword>
<dbReference type="AlphaFoldDB" id="A0AAN7RQN9"/>
<comment type="caution">
    <text evidence="14">The sequence shown here is derived from an EMBL/GenBank/DDBJ whole genome shotgun (WGS) entry which is preliminary data.</text>
</comment>
<dbReference type="GO" id="GO:0046872">
    <property type="term" value="F:metal ion binding"/>
    <property type="evidence" value="ECO:0007669"/>
    <property type="project" value="UniProtKB-KW"/>
</dbReference>
<accession>A0AAN7RQN9</accession>
<dbReference type="PANTHER" id="PTHR10106">
    <property type="entry name" value="CYTOCHROME B561-RELATED"/>
    <property type="match status" value="1"/>
</dbReference>
<dbReference type="InterPro" id="IPR043205">
    <property type="entry name" value="CYB561/CYBRD1-like"/>
</dbReference>
<evidence type="ECO:0000256" key="6">
    <source>
        <dbReference type="ARBA" id="ARBA00022723"/>
    </source>
</evidence>
<evidence type="ECO:0000313" key="14">
    <source>
        <dbReference type="EMBL" id="KAK4804873.1"/>
    </source>
</evidence>
<feature type="transmembrane region" description="Helical" evidence="11">
    <location>
        <begin position="61"/>
        <end position="80"/>
    </location>
</feature>
<reference evidence="14 15" key="1">
    <citation type="journal article" date="2023" name="Hortic Res">
        <title>Pangenome of water caltrop reveals structural variations and asymmetric subgenome divergence after allopolyploidization.</title>
        <authorList>
            <person name="Zhang X."/>
            <person name="Chen Y."/>
            <person name="Wang L."/>
            <person name="Yuan Y."/>
            <person name="Fang M."/>
            <person name="Shi L."/>
            <person name="Lu R."/>
            <person name="Comes H.P."/>
            <person name="Ma Y."/>
            <person name="Chen Y."/>
            <person name="Huang G."/>
            <person name="Zhou Y."/>
            <person name="Zheng Z."/>
            <person name="Qiu Y."/>
        </authorList>
    </citation>
    <scope>NUCLEOTIDE SEQUENCE [LARGE SCALE GENOMIC DNA]</scope>
    <source>
        <strain evidence="14">F231</strain>
    </source>
</reference>
<sequence>MGVATAILVMLWAVHYRGGLALVSDNKDLIFNAGSFSLSLLLQCCIFHFHNDRGIENFYSLHSWLGLACLFLFGLQWLIISSPFFSYTVGCCIRHILVPRWLEKQQSFVTSMARIPGNIHICAGCSYSHHWLPGEGHLPSDEQGNIAVLLEAILVNCLGILVVVMGGLSWDPGRGDGRTGYACDCCTHQ</sequence>
<dbReference type="PANTHER" id="PTHR10106:SF0">
    <property type="entry name" value="LD36721P"/>
    <property type="match status" value="1"/>
</dbReference>
<protein>
    <recommendedName>
        <fullName evidence="13">Cytochrome b561 domain-containing protein</fullName>
    </recommendedName>
</protein>
<name>A0AAN7RQN9_TRANT</name>
<proteinExistence type="predicted"/>
<evidence type="ECO:0000256" key="9">
    <source>
        <dbReference type="ARBA" id="ARBA00023004"/>
    </source>
</evidence>
<evidence type="ECO:0000313" key="15">
    <source>
        <dbReference type="Proteomes" id="UP001346149"/>
    </source>
</evidence>
<evidence type="ECO:0000256" key="7">
    <source>
        <dbReference type="ARBA" id="ARBA00022982"/>
    </source>
</evidence>
<evidence type="ECO:0000256" key="11">
    <source>
        <dbReference type="SAM" id="Phobius"/>
    </source>
</evidence>
<dbReference type="GO" id="GO:0016491">
    <property type="term" value="F:oxidoreductase activity"/>
    <property type="evidence" value="ECO:0007669"/>
    <property type="project" value="InterPro"/>
</dbReference>
<evidence type="ECO:0000256" key="2">
    <source>
        <dbReference type="ARBA" id="ARBA00004141"/>
    </source>
</evidence>
<evidence type="ECO:0000256" key="10">
    <source>
        <dbReference type="ARBA" id="ARBA00023136"/>
    </source>
</evidence>
<dbReference type="Gene3D" id="1.20.120.1770">
    <property type="match status" value="1"/>
</dbReference>
<keyword evidence="10 11" id="KW-0472">Membrane</keyword>
<dbReference type="Pfam" id="PF03188">
    <property type="entry name" value="Cytochrom_B561"/>
    <property type="match status" value="1"/>
</dbReference>
<evidence type="ECO:0000256" key="5">
    <source>
        <dbReference type="ARBA" id="ARBA00022692"/>
    </source>
</evidence>
<feature type="domain" description="Cytochrome b561" evidence="13">
    <location>
        <begin position="29"/>
        <end position="84"/>
    </location>
</feature>
<evidence type="ECO:0000256" key="4">
    <source>
        <dbReference type="ARBA" id="ARBA00022617"/>
    </source>
</evidence>
<evidence type="ECO:0000259" key="13">
    <source>
        <dbReference type="Pfam" id="PF03188"/>
    </source>
</evidence>
<organism evidence="14 15">
    <name type="scientific">Trapa natans</name>
    <name type="common">Water chestnut</name>
    <dbReference type="NCBI Taxonomy" id="22666"/>
    <lineage>
        <taxon>Eukaryota</taxon>
        <taxon>Viridiplantae</taxon>
        <taxon>Streptophyta</taxon>
        <taxon>Embryophyta</taxon>
        <taxon>Tracheophyta</taxon>
        <taxon>Spermatophyta</taxon>
        <taxon>Magnoliopsida</taxon>
        <taxon>eudicotyledons</taxon>
        <taxon>Gunneridae</taxon>
        <taxon>Pentapetalae</taxon>
        <taxon>rosids</taxon>
        <taxon>malvids</taxon>
        <taxon>Myrtales</taxon>
        <taxon>Lythraceae</taxon>
        <taxon>Trapa</taxon>
    </lineage>
</organism>
<keyword evidence="8 11" id="KW-1133">Transmembrane helix</keyword>
<dbReference type="GO" id="GO:0016020">
    <property type="term" value="C:membrane"/>
    <property type="evidence" value="ECO:0007669"/>
    <property type="project" value="UniProtKB-SubCell"/>
</dbReference>
<keyword evidence="12" id="KW-0732">Signal</keyword>
<dbReference type="EMBL" id="JAXQNO010000001">
    <property type="protein sequence ID" value="KAK4804873.1"/>
    <property type="molecule type" value="Genomic_DNA"/>
</dbReference>
<dbReference type="Proteomes" id="UP001346149">
    <property type="component" value="Unassembled WGS sequence"/>
</dbReference>
<keyword evidence="5 11" id="KW-0812">Transmembrane</keyword>
<feature type="transmembrane region" description="Helical" evidence="11">
    <location>
        <begin position="146"/>
        <end position="168"/>
    </location>
</feature>
<evidence type="ECO:0000256" key="12">
    <source>
        <dbReference type="SAM" id="SignalP"/>
    </source>
</evidence>
<evidence type="ECO:0000256" key="3">
    <source>
        <dbReference type="ARBA" id="ARBA00022448"/>
    </source>
</evidence>
<dbReference type="InterPro" id="IPR006593">
    <property type="entry name" value="Cyt_b561/ferric_Rdtase_TM"/>
</dbReference>
<evidence type="ECO:0000256" key="8">
    <source>
        <dbReference type="ARBA" id="ARBA00022989"/>
    </source>
</evidence>
<keyword evidence="9" id="KW-0408">Iron</keyword>
<evidence type="ECO:0000256" key="1">
    <source>
        <dbReference type="ARBA" id="ARBA00001970"/>
    </source>
</evidence>
<feature type="chain" id="PRO_5042817705" description="Cytochrome b561 domain-containing protein" evidence="12">
    <location>
        <begin position="22"/>
        <end position="189"/>
    </location>
</feature>
<feature type="signal peptide" evidence="12">
    <location>
        <begin position="1"/>
        <end position="21"/>
    </location>
</feature>
<keyword evidence="15" id="KW-1185">Reference proteome</keyword>